<feature type="region of interest" description="Disordered" evidence="1">
    <location>
        <begin position="79"/>
        <end position="99"/>
    </location>
</feature>
<evidence type="ECO:0000313" key="4">
    <source>
        <dbReference type="Proteomes" id="UP000292307"/>
    </source>
</evidence>
<dbReference type="OrthoDB" id="7065573at2"/>
<dbReference type="EMBL" id="BMWV01000003">
    <property type="protein sequence ID" value="GGY33722.1"/>
    <property type="molecule type" value="Genomic_DNA"/>
</dbReference>
<accession>A0A411WY97</accession>
<reference evidence="2" key="1">
    <citation type="journal article" date="2014" name="Int. J. Syst. Evol. Microbiol.">
        <title>Complete genome sequence of Corynebacterium casei LMG S-19264T (=DSM 44701T), isolated from a smear-ripened cheese.</title>
        <authorList>
            <consortium name="US DOE Joint Genome Institute (JGI-PGF)"/>
            <person name="Walter F."/>
            <person name="Albersmeier A."/>
            <person name="Kalinowski J."/>
            <person name="Ruckert C."/>
        </authorList>
    </citation>
    <scope>NUCLEOTIDE SEQUENCE</scope>
    <source>
        <strain evidence="2">KCTC 12343</strain>
    </source>
</reference>
<reference evidence="3 4" key="2">
    <citation type="submission" date="2019-02" db="EMBL/GenBank/DDBJ databases">
        <title>Draft Genome Sequences of Six Type Strains of the Genus Massilia.</title>
        <authorList>
            <person name="Miess H."/>
            <person name="Frediansyhah A."/>
            <person name="Gross H."/>
        </authorList>
    </citation>
    <scope>NUCLEOTIDE SEQUENCE [LARGE SCALE GENOMIC DNA]</scope>
    <source>
        <strain evidence="3 4">DSM 17472</strain>
    </source>
</reference>
<dbReference type="Proteomes" id="UP000628442">
    <property type="component" value="Unassembled WGS sequence"/>
</dbReference>
<dbReference type="EMBL" id="CP036401">
    <property type="protein sequence ID" value="QBI01670.1"/>
    <property type="molecule type" value="Genomic_DNA"/>
</dbReference>
<protein>
    <submittedName>
        <fullName evidence="2">Uncharacterized protein</fullName>
    </submittedName>
</protein>
<reference evidence="2" key="3">
    <citation type="submission" date="2022-12" db="EMBL/GenBank/DDBJ databases">
        <authorList>
            <person name="Sun Q."/>
            <person name="Kim S."/>
        </authorList>
    </citation>
    <scope>NUCLEOTIDE SEQUENCE</scope>
    <source>
        <strain evidence="2">KCTC 12343</strain>
    </source>
</reference>
<dbReference type="Proteomes" id="UP000292307">
    <property type="component" value="Chromosome"/>
</dbReference>
<sequence length="99" mass="11045">MDELEERLLAELRRYAANRLKDVARGAETRELAGLLVEKYGYGLAKALAIARELAGEPGVDLAREIERVVLEVDPEAVEHRSRRWDAAPAGLSLPPRRV</sequence>
<proteinExistence type="predicted"/>
<gene>
    <name evidence="3" type="ORF">EYF70_13055</name>
    <name evidence="2" type="ORF">GCM10007387_14550</name>
</gene>
<keyword evidence="4" id="KW-1185">Reference proteome</keyword>
<evidence type="ECO:0000313" key="3">
    <source>
        <dbReference type="EMBL" id="QBI01670.1"/>
    </source>
</evidence>
<dbReference type="AlphaFoldDB" id="A0A411WY97"/>
<evidence type="ECO:0000256" key="1">
    <source>
        <dbReference type="SAM" id="MobiDB-lite"/>
    </source>
</evidence>
<name>A0A411WY97_9BURK</name>
<evidence type="ECO:0000313" key="5">
    <source>
        <dbReference type="Proteomes" id="UP000628442"/>
    </source>
</evidence>
<dbReference type="RefSeq" id="WP_131145790.1">
    <property type="nucleotide sequence ID" value="NZ_BMWV01000003.1"/>
</dbReference>
<organism evidence="2 5">
    <name type="scientific">Pseudoduganella albidiflava</name>
    <dbReference type="NCBI Taxonomy" id="321983"/>
    <lineage>
        <taxon>Bacteria</taxon>
        <taxon>Pseudomonadati</taxon>
        <taxon>Pseudomonadota</taxon>
        <taxon>Betaproteobacteria</taxon>
        <taxon>Burkholderiales</taxon>
        <taxon>Oxalobacteraceae</taxon>
        <taxon>Telluria group</taxon>
        <taxon>Pseudoduganella</taxon>
    </lineage>
</organism>
<evidence type="ECO:0000313" key="2">
    <source>
        <dbReference type="EMBL" id="GGY33722.1"/>
    </source>
</evidence>